<proteinExistence type="predicted"/>
<gene>
    <name evidence="2" type="ORF">IAB88_07345</name>
</gene>
<feature type="signal peptide" evidence="1">
    <location>
        <begin position="1"/>
        <end position="27"/>
    </location>
</feature>
<evidence type="ECO:0000313" key="2">
    <source>
        <dbReference type="EMBL" id="MBO8476793.1"/>
    </source>
</evidence>
<reference evidence="2" key="1">
    <citation type="submission" date="2020-10" db="EMBL/GenBank/DDBJ databases">
        <authorList>
            <person name="Gilroy R."/>
        </authorList>
    </citation>
    <scope>NUCLEOTIDE SEQUENCE</scope>
    <source>
        <strain evidence="2">6919</strain>
    </source>
</reference>
<name>A0A9D9NKT9_9BACT</name>
<dbReference type="SUPFAM" id="SSF53474">
    <property type="entry name" value="alpha/beta-Hydrolases"/>
    <property type="match status" value="1"/>
</dbReference>
<dbReference type="PROSITE" id="PS51257">
    <property type="entry name" value="PROKAR_LIPOPROTEIN"/>
    <property type="match status" value="1"/>
</dbReference>
<protein>
    <submittedName>
        <fullName evidence="2">DUF3089 domain-containing protein</fullName>
    </submittedName>
</protein>
<dbReference type="EMBL" id="JADIMC010000084">
    <property type="protein sequence ID" value="MBO8476793.1"/>
    <property type="molecule type" value="Genomic_DNA"/>
</dbReference>
<dbReference type="Gene3D" id="3.40.50.1820">
    <property type="entry name" value="alpha/beta hydrolase"/>
    <property type="match status" value="1"/>
</dbReference>
<reference evidence="2" key="2">
    <citation type="journal article" date="2021" name="PeerJ">
        <title>Extensive microbial diversity within the chicken gut microbiome revealed by metagenomics and culture.</title>
        <authorList>
            <person name="Gilroy R."/>
            <person name="Ravi A."/>
            <person name="Getino M."/>
            <person name="Pursley I."/>
            <person name="Horton D.L."/>
            <person name="Alikhan N.F."/>
            <person name="Baker D."/>
            <person name="Gharbi K."/>
            <person name="Hall N."/>
            <person name="Watson M."/>
            <person name="Adriaenssens E.M."/>
            <person name="Foster-Nyarko E."/>
            <person name="Jarju S."/>
            <person name="Secka A."/>
            <person name="Antonio M."/>
            <person name="Oren A."/>
            <person name="Chaudhuri R.R."/>
            <person name="La Ragione R."/>
            <person name="Hildebrand F."/>
            <person name="Pallen M.J."/>
        </authorList>
    </citation>
    <scope>NUCLEOTIDE SEQUENCE</scope>
    <source>
        <strain evidence="2">6919</strain>
    </source>
</reference>
<keyword evidence="1" id="KW-0732">Signal</keyword>
<dbReference type="InterPro" id="IPR029058">
    <property type="entry name" value="AB_hydrolase_fold"/>
</dbReference>
<feature type="chain" id="PRO_5038985677" evidence="1">
    <location>
        <begin position="28"/>
        <end position="322"/>
    </location>
</feature>
<organism evidence="2 3">
    <name type="scientific">Candidatus Limisoma faecipullorum</name>
    <dbReference type="NCBI Taxonomy" id="2840854"/>
    <lineage>
        <taxon>Bacteria</taxon>
        <taxon>Pseudomonadati</taxon>
        <taxon>Bacteroidota</taxon>
        <taxon>Bacteroidia</taxon>
        <taxon>Bacteroidales</taxon>
        <taxon>Candidatus Limisoma</taxon>
    </lineage>
</organism>
<accession>A0A9D9NKT9</accession>
<sequence length="322" mass="36741">MTQKNHTRKPRYTFIYLLLTLILVACKGNDSQTAQYIPDAPDYTDPVMWYVSENDKTGDGADVLYFVSTWEADWTTEDGRICHYADVHNPKHRADMDKEISRIAGYMGENNNFYSPYYRHTTIEAWETLNEDTVRSRFRIPNNDIQNAFAEFLRRRNPQRPFILAGFSQGAKAVVEVLKAMPEELHKYLVAAYVLGYKVTPDNAATSNIKAAQCADDTGVTICYNSVSDIRYIQPIVAEPCAMCINPVNWRTDATPATLSDTITVAVDTNRHVLIVKGYSGDEYAPIRGFLNVGDFHGAEPWLYEECLRENIQARIRAYYEQ</sequence>
<dbReference type="InterPro" id="IPR021440">
    <property type="entry name" value="DUF3089"/>
</dbReference>
<dbReference type="Pfam" id="PF11288">
    <property type="entry name" value="DUF3089"/>
    <property type="match status" value="1"/>
</dbReference>
<dbReference type="AlphaFoldDB" id="A0A9D9NKT9"/>
<evidence type="ECO:0000256" key="1">
    <source>
        <dbReference type="SAM" id="SignalP"/>
    </source>
</evidence>
<comment type="caution">
    <text evidence="2">The sequence shown here is derived from an EMBL/GenBank/DDBJ whole genome shotgun (WGS) entry which is preliminary data.</text>
</comment>
<evidence type="ECO:0000313" key="3">
    <source>
        <dbReference type="Proteomes" id="UP000823598"/>
    </source>
</evidence>
<dbReference type="Proteomes" id="UP000823598">
    <property type="component" value="Unassembled WGS sequence"/>
</dbReference>